<dbReference type="InterPro" id="IPR013022">
    <property type="entry name" value="Xyl_isomerase-like_TIM-brl"/>
</dbReference>
<feature type="domain" description="Xylose isomerase-like TIM barrel" evidence="3">
    <location>
        <begin position="86"/>
        <end position="275"/>
    </location>
</feature>
<dbReference type="PANTHER" id="PTHR43489:SF3">
    <property type="entry name" value="XYLOSE ISOMERASE DOMAIN PROTEIN TIM BARREL"/>
    <property type="match status" value="1"/>
</dbReference>
<dbReference type="Gene3D" id="3.20.20.150">
    <property type="entry name" value="Divalent-metal-dependent TIM barrel enzymes"/>
    <property type="match status" value="1"/>
</dbReference>
<proteinExistence type="predicted"/>
<dbReference type="EMBL" id="JAVRHQ010000024">
    <property type="protein sequence ID" value="MDT0644343.1"/>
    <property type="molecule type" value="Genomic_DNA"/>
</dbReference>
<dbReference type="SUPFAM" id="SSF51658">
    <property type="entry name" value="Xylose isomerase-like"/>
    <property type="match status" value="1"/>
</dbReference>
<sequence length="295" mass="33112">MKNKLNRRQAIKNLALGSGALSLGGLTFASAQDAESENLEKLKGNVKHSACRWCYNDIPLEAFAQESAELGLKGIDLLRPSEWDTVEKYGLECSMATDDFANIEHGFNDPKNHKKLQSAYKPLIDKAAEHGIKNVICFSGNKRRLSKAEGLENCAVGLTPLLKYARDKDVNLVMELLNSKVNHPDYQCDHTKWGAELCEKMGMDNFKLLYDIYHMQIMEGDVIRTITNNHQYINHYHTGGVPGRHEINDSQELNYPAIIKAILEIGFDGYIAQEFVPTYSDKMAALKEGVMICDV</sequence>
<name>A0ABU3CDC8_9FLAO</name>
<evidence type="ECO:0000313" key="4">
    <source>
        <dbReference type="EMBL" id="MDT0644343.1"/>
    </source>
</evidence>
<dbReference type="Pfam" id="PF01261">
    <property type="entry name" value="AP_endonuc_2"/>
    <property type="match status" value="1"/>
</dbReference>
<comment type="caution">
    <text evidence="4">The sequence shown here is derived from an EMBL/GenBank/DDBJ whole genome shotgun (WGS) entry which is preliminary data.</text>
</comment>
<feature type="chain" id="PRO_5045685749" evidence="2">
    <location>
        <begin position="32"/>
        <end position="295"/>
    </location>
</feature>
<dbReference type="InterPro" id="IPR050417">
    <property type="entry name" value="Sugar_Epim/Isomerase"/>
</dbReference>
<gene>
    <name evidence="4" type="ORF">RM553_16005</name>
</gene>
<keyword evidence="2" id="KW-0732">Signal</keyword>
<keyword evidence="1" id="KW-0413">Isomerase</keyword>
<protein>
    <submittedName>
        <fullName evidence="4">TIM barrel protein</fullName>
    </submittedName>
</protein>
<evidence type="ECO:0000259" key="3">
    <source>
        <dbReference type="Pfam" id="PF01261"/>
    </source>
</evidence>
<dbReference type="PANTHER" id="PTHR43489">
    <property type="entry name" value="ISOMERASE"/>
    <property type="match status" value="1"/>
</dbReference>
<reference evidence="4 5" key="1">
    <citation type="submission" date="2023-09" db="EMBL/GenBank/DDBJ databases">
        <authorList>
            <person name="Rey-Velasco X."/>
        </authorList>
    </citation>
    <scope>NUCLEOTIDE SEQUENCE [LARGE SCALE GENOMIC DNA]</scope>
    <source>
        <strain evidence="4 5">F363</strain>
    </source>
</reference>
<feature type="signal peptide" evidence="2">
    <location>
        <begin position="1"/>
        <end position="31"/>
    </location>
</feature>
<dbReference type="PROSITE" id="PS51318">
    <property type="entry name" value="TAT"/>
    <property type="match status" value="1"/>
</dbReference>
<dbReference type="RefSeq" id="WP_311535961.1">
    <property type="nucleotide sequence ID" value="NZ_JAVRHQ010000024.1"/>
</dbReference>
<evidence type="ECO:0000313" key="5">
    <source>
        <dbReference type="Proteomes" id="UP001262889"/>
    </source>
</evidence>
<dbReference type="Proteomes" id="UP001262889">
    <property type="component" value="Unassembled WGS sequence"/>
</dbReference>
<evidence type="ECO:0000256" key="2">
    <source>
        <dbReference type="SAM" id="SignalP"/>
    </source>
</evidence>
<organism evidence="4 5">
    <name type="scientific">Autumnicola tepida</name>
    <dbReference type="NCBI Taxonomy" id="3075595"/>
    <lineage>
        <taxon>Bacteria</taxon>
        <taxon>Pseudomonadati</taxon>
        <taxon>Bacteroidota</taxon>
        <taxon>Flavobacteriia</taxon>
        <taxon>Flavobacteriales</taxon>
        <taxon>Flavobacteriaceae</taxon>
        <taxon>Autumnicola</taxon>
    </lineage>
</organism>
<evidence type="ECO:0000256" key="1">
    <source>
        <dbReference type="ARBA" id="ARBA00023235"/>
    </source>
</evidence>
<keyword evidence="5" id="KW-1185">Reference proteome</keyword>
<dbReference type="InterPro" id="IPR006311">
    <property type="entry name" value="TAT_signal"/>
</dbReference>
<accession>A0ABU3CDC8</accession>
<dbReference type="InterPro" id="IPR036237">
    <property type="entry name" value="Xyl_isomerase-like_sf"/>
</dbReference>